<reference evidence="1" key="1">
    <citation type="submission" date="2021-04" db="EMBL/GenBank/DDBJ databases">
        <title>Oceanospirillales bacteria with DddD are important DMSP degraders in coastal seawater.</title>
        <authorList>
            <person name="Liu J."/>
        </authorList>
    </citation>
    <scope>NUCLEOTIDE SEQUENCE</scope>
    <source>
        <strain evidence="1">D13-4</strain>
    </source>
</reference>
<evidence type="ECO:0000313" key="1">
    <source>
        <dbReference type="EMBL" id="UTW08671.1"/>
    </source>
</evidence>
<name>A0ABY5H8M0_9PSED</name>
<accession>A0ABY5H8M0</accession>
<proteinExistence type="predicted"/>
<evidence type="ECO:0000313" key="2">
    <source>
        <dbReference type="Proteomes" id="UP001059672"/>
    </source>
</evidence>
<gene>
    <name evidence="1" type="ORF">KDW96_04975</name>
</gene>
<dbReference type="EMBL" id="CP073346">
    <property type="protein sequence ID" value="UTW08671.1"/>
    <property type="molecule type" value="Genomic_DNA"/>
</dbReference>
<dbReference type="Proteomes" id="UP001059672">
    <property type="component" value="Chromosome"/>
</dbReference>
<sequence length="199" mass="21604">MTMRSANHAVDLTLGKLLQAALEQTLKGSSASTPWVISRIDNLDALRQEQCIVLTISSFKFRIICLLHVSMDQATRRFVGEATSARGDNLDETVFKDYLLELSNSFCGTLKRHLQSSCPPLGMSTPNFIERSSLAHYESVKPLHSAHAKAQTSSSGPALFAASVMVSATQAGDFQLEHYQAPAQVAADESDGSGELELF</sequence>
<keyword evidence="2" id="KW-1185">Reference proteome</keyword>
<protein>
    <submittedName>
        <fullName evidence="1">Uncharacterized protein</fullName>
    </submittedName>
</protein>
<dbReference type="RefSeq" id="WP_255839326.1">
    <property type="nucleotide sequence ID" value="NZ_CP073346.1"/>
</dbReference>
<organism evidence="1 2">
    <name type="scientific">Pseudomonas benzenivorans</name>
    <dbReference type="NCBI Taxonomy" id="556533"/>
    <lineage>
        <taxon>Bacteria</taxon>
        <taxon>Pseudomonadati</taxon>
        <taxon>Pseudomonadota</taxon>
        <taxon>Gammaproteobacteria</taxon>
        <taxon>Pseudomonadales</taxon>
        <taxon>Pseudomonadaceae</taxon>
        <taxon>Pseudomonas</taxon>
    </lineage>
</organism>